<keyword evidence="1" id="KW-0812">Transmembrane</keyword>
<feature type="transmembrane region" description="Helical" evidence="1">
    <location>
        <begin position="12"/>
        <end position="30"/>
    </location>
</feature>
<keyword evidence="1" id="KW-0472">Membrane</keyword>
<dbReference type="AlphaFoldDB" id="A0A948T3X8"/>
<accession>A0A948T3X8</accession>
<proteinExistence type="predicted"/>
<dbReference type="EMBL" id="JAHLFP010000071">
    <property type="protein sequence ID" value="MBU3806796.1"/>
    <property type="molecule type" value="Genomic_DNA"/>
</dbReference>
<feature type="transmembrane region" description="Helical" evidence="1">
    <location>
        <begin position="116"/>
        <end position="142"/>
    </location>
</feature>
<dbReference type="GO" id="GO:0005886">
    <property type="term" value="C:plasma membrane"/>
    <property type="evidence" value="ECO:0007669"/>
    <property type="project" value="InterPro"/>
</dbReference>
<feature type="transmembrane region" description="Helical" evidence="1">
    <location>
        <begin position="181"/>
        <end position="200"/>
    </location>
</feature>
<dbReference type="Pfam" id="PF09515">
    <property type="entry name" value="Thia_YuaJ"/>
    <property type="match status" value="1"/>
</dbReference>
<feature type="transmembrane region" description="Helical" evidence="1">
    <location>
        <begin position="36"/>
        <end position="52"/>
    </location>
</feature>
<dbReference type="InterPro" id="IPR012651">
    <property type="entry name" value="Thia_Transptr_ThiT"/>
</dbReference>
<dbReference type="GO" id="GO:0015234">
    <property type="term" value="F:thiamine transmembrane transporter activity"/>
    <property type="evidence" value="ECO:0007669"/>
    <property type="project" value="InterPro"/>
</dbReference>
<reference evidence="2" key="1">
    <citation type="journal article" date="2021" name="PeerJ">
        <title>Extensive microbial diversity within the chicken gut microbiome revealed by metagenomics and culture.</title>
        <authorList>
            <person name="Gilroy R."/>
            <person name="Ravi A."/>
            <person name="Getino M."/>
            <person name="Pursley I."/>
            <person name="Horton D.L."/>
            <person name="Alikhan N.F."/>
            <person name="Baker D."/>
            <person name="Gharbi K."/>
            <person name="Hall N."/>
            <person name="Watson M."/>
            <person name="Adriaenssens E.M."/>
            <person name="Foster-Nyarko E."/>
            <person name="Jarju S."/>
            <person name="Secka A."/>
            <person name="Antonio M."/>
            <person name="Oren A."/>
            <person name="Chaudhuri R.R."/>
            <person name="La Ragione R."/>
            <person name="Hildebrand F."/>
            <person name="Pallen M.J."/>
        </authorList>
    </citation>
    <scope>NUCLEOTIDE SEQUENCE</scope>
    <source>
        <strain evidence="2">B5_2728</strain>
    </source>
</reference>
<evidence type="ECO:0000313" key="3">
    <source>
        <dbReference type="Proteomes" id="UP000713596"/>
    </source>
</evidence>
<dbReference type="Proteomes" id="UP000713596">
    <property type="component" value="Unassembled WGS sequence"/>
</dbReference>
<feature type="transmembrane region" description="Helical" evidence="1">
    <location>
        <begin position="85"/>
        <end position="109"/>
    </location>
</feature>
<keyword evidence="1" id="KW-1133">Transmembrane helix</keyword>
<reference evidence="2" key="2">
    <citation type="submission" date="2021-04" db="EMBL/GenBank/DDBJ databases">
        <authorList>
            <person name="Gilroy R."/>
        </authorList>
    </citation>
    <scope>NUCLEOTIDE SEQUENCE</scope>
    <source>
        <strain evidence="2">B5_2728</strain>
    </source>
</reference>
<name>A0A948T3X8_9FIRM</name>
<comment type="caution">
    <text evidence="2">The sequence shown here is derived from an EMBL/GenBank/DDBJ whole genome shotgun (WGS) entry which is preliminary data.</text>
</comment>
<organism evidence="2 3">
    <name type="scientific">Candidatus Allofournierella pullistercoris</name>
    <dbReference type="NCBI Taxonomy" id="2838597"/>
    <lineage>
        <taxon>Bacteria</taxon>
        <taxon>Bacillati</taxon>
        <taxon>Bacillota</taxon>
        <taxon>Clostridia</taxon>
        <taxon>Eubacteriales</taxon>
        <taxon>Oscillospiraceae</taxon>
        <taxon>Allofournierella</taxon>
    </lineage>
</organism>
<protein>
    <submittedName>
        <fullName evidence="2">Energy-coupled thiamine transporter ThiT</fullName>
    </submittedName>
</protein>
<evidence type="ECO:0000256" key="1">
    <source>
        <dbReference type="SAM" id="Phobius"/>
    </source>
</evidence>
<evidence type="ECO:0000313" key="2">
    <source>
        <dbReference type="EMBL" id="MBU3806796.1"/>
    </source>
</evidence>
<sequence>MKQTKTPRIHSMVECALLIALGYVLSYIPLFRMPHGGSITMVSMAPILLIGFRQSPRWALLSSFAYSLVQLLFGVQDLAYCQSLAAVVGCILLDFVLGFTVLGLAGWIGRLFPWPAVGVACGSFLVCLMRYLCSFVSGYLVWRDYDYAVAWLAQVELLDKVASLGESAVCWIYSALYNASYMLPETVITCAAMVVLYLLMPWMFKRVQKKPVDATVSTFSIL</sequence>
<gene>
    <name evidence="2" type="ORF">H9882_07930</name>
</gene>
<feature type="transmembrane region" description="Helical" evidence="1">
    <location>
        <begin position="59"/>
        <end position="79"/>
    </location>
</feature>
<dbReference type="Gene3D" id="1.10.1760.20">
    <property type="match status" value="1"/>
</dbReference>